<feature type="transmembrane region" description="Helical" evidence="12">
    <location>
        <begin position="106"/>
        <end position="128"/>
    </location>
</feature>
<comment type="similarity">
    <text evidence="2">Belongs to the ATPase A chain family.</text>
</comment>
<keyword evidence="3" id="KW-0813">Transport</keyword>
<evidence type="ECO:0000313" key="13">
    <source>
        <dbReference type="EMBL" id="BAG12589.1"/>
    </source>
</evidence>
<evidence type="ECO:0000256" key="4">
    <source>
        <dbReference type="ARBA" id="ARBA00022547"/>
    </source>
</evidence>
<keyword evidence="10" id="KW-0066">ATP synthesis</keyword>
<dbReference type="PANTHER" id="PTHR11410:SF0">
    <property type="entry name" value="ATP SYNTHASE SUBUNIT A"/>
    <property type="match status" value="1"/>
</dbReference>
<keyword evidence="8" id="KW-0406">Ion transport</keyword>
<feature type="transmembrane region" description="Helical" evidence="12">
    <location>
        <begin position="75"/>
        <end position="99"/>
    </location>
</feature>
<dbReference type="InterPro" id="IPR000568">
    <property type="entry name" value="ATP_synth_F0_asu"/>
</dbReference>
<evidence type="ECO:0000256" key="1">
    <source>
        <dbReference type="ARBA" id="ARBA00004141"/>
    </source>
</evidence>
<keyword evidence="4" id="KW-0138">CF(0)</keyword>
<dbReference type="AlphaFoldDB" id="B1B1X4"/>
<evidence type="ECO:0000256" key="7">
    <source>
        <dbReference type="ARBA" id="ARBA00022989"/>
    </source>
</evidence>
<geneLocation type="mitochondrion" evidence="13"/>
<evidence type="ECO:0000256" key="8">
    <source>
        <dbReference type="ARBA" id="ARBA00023065"/>
    </source>
</evidence>
<evidence type="ECO:0000256" key="12">
    <source>
        <dbReference type="SAM" id="Phobius"/>
    </source>
</evidence>
<dbReference type="InterPro" id="IPR045083">
    <property type="entry name" value="ATP_synth_F0_asu_bact/mt"/>
</dbReference>
<gene>
    <name evidence="13" type="primary">atp6</name>
</gene>
<comment type="subcellular location">
    <subcellularLocation>
        <location evidence="1">Membrane</location>
        <topology evidence="1">Multi-pass membrane protein</topology>
    </subcellularLocation>
    <subcellularLocation>
        <location evidence="11">Mitochondrion inner membrane</location>
        <topology evidence="11">Multi-pass membrane protein</topology>
    </subcellularLocation>
</comment>
<reference evidence="13" key="1">
    <citation type="journal article" date="2008" name="Mol. Phylogenet. Evol.">
        <title>Complete nucleotide sequences of mitochondrial genomes of two solitary entoprocts, Loxocorone allax and Loxosomella aloxiata: Implications for lophotrochozoan phylogeny.</title>
        <authorList>
            <person name="Yokobori S."/>
            <person name="Iseto T."/>
            <person name="Asakawa S."/>
            <person name="Sasaki T."/>
            <person name="Shimizu N."/>
            <person name="Yamagishi A."/>
            <person name="Oshima T."/>
            <person name="Hirose E."/>
        </authorList>
    </citation>
    <scope>NUCLEOTIDE SEQUENCE</scope>
</reference>
<dbReference type="GO" id="GO:0045259">
    <property type="term" value="C:proton-transporting ATP synthase complex"/>
    <property type="evidence" value="ECO:0007669"/>
    <property type="project" value="UniProtKB-KW"/>
</dbReference>
<proteinExistence type="inferred from homology"/>
<dbReference type="GeneID" id="6000151"/>
<keyword evidence="5 12" id="KW-0812">Transmembrane</keyword>
<dbReference type="CTD" id="4508"/>
<dbReference type="Gene3D" id="1.20.120.220">
    <property type="entry name" value="ATP synthase, F0 complex, subunit A"/>
    <property type="match status" value="1"/>
</dbReference>
<dbReference type="PRINTS" id="PR00123">
    <property type="entry name" value="ATPASEA"/>
</dbReference>
<feature type="transmembrane region" description="Helical" evidence="12">
    <location>
        <begin position="20"/>
        <end position="44"/>
    </location>
</feature>
<dbReference type="GO" id="GO:0005743">
    <property type="term" value="C:mitochondrial inner membrane"/>
    <property type="evidence" value="ECO:0007669"/>
    <property type="project" value="UniProtKB-SubCell"/>
</dbReference>
<dbReference type="Pfam" id="PF00119">
    <property type="entry name" value="ATP-synt_A"/>
    <property type="match status" value="1"/>
</dbReference>
<evidence type="ECO:0000256" key="6">
    <source>
        <dbReference type="ARBA" id="ARBA00022781"/>
    </source>
</evidence>
<keyword evidence="6" id="KW-0375">Hydrogen ion transport</keyword>
<evidence type="ECO:0000256" key="9">
    <source>
        <dbReference type="ARBA" id="ARBA00023136"/>
    </source>
</evidence>
<dbReference type="NCBIfam" id="TIGR01131">
    <property type="entry name" value="ATP_synt_6_or_A"/>
    <property type="match status" value="1"/>
</dbReference>
<dbReference type="GO" id="GO:0046933">
    <property type="term" value="F:proton-transporting ATP synthase activity, rotational mechanism"/>
    <property type="evidence" value="ECO:0007669"/>
    <property type="project" value="TreeGrafter"/>
</dbReference>
<sequence>MKLVMLVDIFSSFDDLNFTFLSFSFFIWGGCWTFLLLMMSTFWFTLDKINLTLLMFSDFFYSMSMSTNARYLGGYLSIIMSLFIMLIVSNISGLIPYFFSTTAHLVCTLSVSMPLWLVVMFSASIFNLKAWSSHYVSPQSAIGLGWVLGALELISVLIRPMTLSVRMTANLSAGHIIMGLMGCLLSAGVLTVGIMPWTIVGLFQILYFMFEMVIMMVQSYVMTILLTLYCDEHP</sequence>
<dbReference type="PROSITE" id="PS51257">
    <property type="entry name" value="PROKAR_LIPOPROTEIN"/>
    <property type="match status" value="1"/>
</dbReference>
<protein>
    <recommendedName>
        <fullName evidence="11">ATP synthase subunit a</fullName>
    </recommendedName>
</protein>
<evidence type="ECO:0000256" key="5">
    <source>
        <dbReference type="ARBA" id="ARBA00022692"/>
    </source>
</evidence>
<organism evidence="13">
    <name type="scientific">Loxosomella aloxiata</name>
    <dbReference type="NCBI Taxonomy" id="393182"/>
    <lineage>
        <taxon>Eukaryota</taxon>
        <taxon>Metazoa</taxon>
        <taxon>Spiralia</taxon>
        <taxon>Lophotrochozoa</taxon>
        <taxon>Entoprocta</taxon>
        <taxon>Loxosomatidae</taxon>
        <taxon>Loxosomella</taxon>
    </lineage>
</organism>
<evidence type="ECO:0000256" key="3">
    <source>
        <dbReference type="ARBA" id="ARBA00022448"/>
    </source>
</evidence>
<evidence type="ECO:0000256" key="2">
    <source>
        <dbReference type="ARBA" id="ARBA00006810"/>
    </source>
</evidence>
<evidence type="ECO:0000256" key="11">
    <source>
        <dbReference type="RuleBase" id="RU004450"/>
    </source>
</evidence>
<name>B1B1X4_9BILA</name>
<accession>B1B1X4</accession>
<keyword evidence="7 12" id="KW-1133">Transmembrane helix</keyword>
<evidence type="ECO:0000256" key="10">
    <source>
        <dbReference type="ARBA" id="ARBA00023310"/>
    </source>
</evidence>
<feature type="transmembrane region" description="Helical" evidence="12">
    <location>
        <begin position="140"/>
        <end position="158"/>
    </location>
</feature>
<dbReference type="InterPro" id="IPR035908">
    <property type="entry name" value="F0_ATP_A_sf"/>
</dbReference>
<dbReference type="SUPFAM" id="SSF81336">
    <property type="entry name" value="F1F0 ATP synthase subunit A"/>
    <property type="match status" value="1"/>
</dbReference>
<dbReference type="EMBL" id="AB264800">
    <property type="protein sequence ID" value="BAG12589.1"/>
    <property type="molecule type" value="Genomic_DNA"/>
</dbReference>
<keyword evidence="9 12" id="KW-0472">Membrane</keyword>
<dbReference type="RefSeq" id="YP_001718404.1">
    <property type="nucleotide sequence ID" value="NC_010432.1"/>
</dbReference>
<dbReference type="PANTHER" id="PTHR11410">
    <property type="entry name" value="ATP SYNTHASE SUBUNIT A"/>
    <property type="match status" value="1"/>
</dbReference>
<keyword evidence="13" id="KW-0496">Mitochondrion</keyword>
<feature type="transmembrane region" description="Helical" evidence="12">
    <location>
        <begin position="179"/>
        <end position="199"/>
    </location>
</feature>
<dbReference type="CDD" id="cd00310">
    <property type="entry name" value="ATP-synt_Fo_a_6"/>
    <property type="match status" value="1"/>
</dbReference>
<feature type="transmembrane region" description="Helical" evidence="12">
    <location>
        <begin position="205"/>
        <end position="229"/>
    </location>
</feature>